<dbReference type="Proteomes" id="UP000739538">
    <property type="component" value="Unassembled WGS sequence"/>
</dbReference>
<dbReference type="GO" id="GO:0004673">
    <property type="term" value="F:protein histidine kinase activity"/>
    <property type="evidence" value="ECO:0007669"/>
    <property type="project" value="UniProtKB-EC"/>
</dbReference>
<evidence type="ECO:0000313" key="4">
    <source>
        <dbReference type="EMBL" id="MCA9758396.1"/>
    </source>
</evidence>
<keyword evidence="4" id="KW-0418">Kinase</keyword>
<dbReference type="InterPro" id="IPR003018">
    <property type="entry name" value="GAF"/>
</dbReference>
<dbReference type="SMART" id="SM00387">
    <property type="entry name" value="HATPase_c"/>
    <property type="match status" value="1"/>
</dbReference>
<dbReference type="EMBL" id="JAGQHS010000168">
    <property type="protein sequence ID" value="MCA9758396.1"/>
    <property type="molecule type" value="Genomic_DNA"/>
</dbReference>
<dbReference type="Gene3D" id="3.30.450.40">
    <property type="match status" value="1"/>
</dbReference>
<sequence>MEAKERALARTQGLLRLDRELESISIQTSDSRFVRSALRTIAECLDADLAMQVDYSRSDIAIDGSFQVVLTASGQALLDEARGQANCAIGLRPHRYTRAFEAAAERIALGRPVGDVPQSLLVAAINTASRRTGTLGFVRHGRDFSRDELRWLLEAAERVEHQLTARERERARRLRERISAKIFSELRPKDVLYQTLHGLKKLFRYDHSGAVLLISPGGNSWTVQAEIVTWTKGKSDRIGLERSLDPGVRDWLAQRRHPLLISDGTVHLSSGHGSDGRNLPVPDEFLRSILEPHPEAPAARSCLLGVLRRKDQLLGVIQLFARGARAFTAEDERTLLKFLPLAAATVYNSELYAAQHERMVSAERKVGLGELARAISHDLNNAFGVFLPLLQTMRRDIERAIDSETPLNVGRLKEDVDVALHYASYSARIFEGLLSMGRGPTEAFSWIDPNPLVELTLAMVAPNFETRMIRIETTLDPVSRICARRGELEQLFLNLLYNARDAMPNGGTLRCKTYPADGGVTIEFADTGTGISDEIREKIFEPFFTTKREGTGLGLDICRSIVWEYGGRIELAPHPEGGTIARVWLPPCTERIPEELRRAHGALIPAAAESRREPTVGFRTKETSPK</sequence>
<dbReference type="SUPFAM" id="SSF55781">
    <property type="entry name" value="GAF domain-like"/>
    <property type="match status" value="1"/>
</dbReference>
<dbReference type="PRINTS" id="PR00344">
    <property type="entry name" value="BCTRLSENSOR"/>
</dbReference>
<keyword evidence="4" id="KW-0808">Transferase</keyword>
<dbReference type="InterPro" id="IPR004358">
    <property type="entry name" value="Sig_transdc_His_kin-like_C"/>
</dbReference>
<dbReference type="PANTHER" id="PTHR43065">
    <property type="entry name" value="SENSOR HISTIDINE KINASE"/>
    <property type="match status" value="1"/>
</dbReference>
<dbReference type="InterPro" id="IPR005467">
    <property type="entry name" value="His_kinase_dom"/>
</dbReference>
<dbReference type="PROSITE" id="PS50109">
    <property type="entry name" value="HIS_KIN"/>
    <property type="match status" value="1"/>
</dbReference>
<comment type="catalytic activity">
    <reaction evidence="1">
        <text>ATP + protein L-histidine = ADP + protein N-phospho-L-histidine.</text>
        <dbReference type="EC" id="2.7.13.3"/>
    </reaction>
</comment>
<feature type="domain" description="Histidine kinase" evidence="3">
    <location>
        <begin position="374"/>
        <end position="589"/>
    </location>
</feature>
<dbReference type="SMART" id="SM00065">
    <property type="entry name" value="GAF"/>
    <property type="match status" value="1"/>
</dbReference>
<dbReference type="Gene3D" id="3.30.565.10">
    <property type="entry name" value="Histidine kinase-like ATPase, C-terminal domain"/>
    <property type="match status" value="1"/>
</dbReference>
<organism evidence="4 5">
    <name type="scientific">Eiseniibacteriota bacterium</name>
    <dbReference type="NCBI Taxonomy" id="2212470"/>
    <lineage>
        <taxon>Bacteria</taxon>
        <taxon>Candidatus Eiseniibacteriota</taxon>
    </lineage>
</organism>
<accession>A0A956NGH2</accession>
<evidence type="ECO:0000256" key="2">
    <source>
        <dbReference type="ARBA" id="ARBA00012438"/>
    </source>
</evidence>
<dbReference type="Pfam" id="PF02518">
    <property type="entry name" value="HATPase_c"/>
    <property type="match status" value="1"/>
</dbReference>
<evidence type="ECO:0000313" key="5">
    <source>
        <dbReference type="Proteomes" id="UP000739538"/>
    </source>
</evidence>
<dbReference type="EC" id="2.7.13.3" evidence="2"/>
<name>A0A956NGH2_UNCEI</name>
<dbReference type="InterPro" id="IPR029016">
    <property type="entry name" value="GAF-like_dom_sf"/>
</dbReference>
<dbReference type="SUPFAM" id="SSF55874">
    <property type="entry name" value="ATPase domain of HSP90 chaperone/DNA topoisomerase II/histidine kinase"/>
    <property type="match status" value="1"/>
</dbReference>
<protein>
    <recommendedName>
        <fullName evidence="2">histidine kinase</fullName>
        <ecNumber evidence="2">2.7.13.3</ecNumber>
    </recommendedName>
</protein>
<dbReference type="Gene3D" id="1.10.287.130">
    <property type="match status" value="1"/>
</dbReference>
<reference evidence="4" key="2">
    <citation type="journal article" date="2021" name="Microbiome">
        <title>Successional dynamics and alternative stable states in a saline activated sludge microbial community over 9 years.</title>
        <authorList>
            <person name="Wang Y."/>
            <person name="Ye J."/>
            <person name="Ju F."/>
            <person name="Liu L."/>
            <person name="Boyd J.A."/>
            <person name="Deng Y."/>
            <person name="Parks D.H."/>
            <person name="Jiang X."/>
            <person name="Yin X."/>
            <person name="Woodcroft B.J."/>
            <person name="Tyson G.W."/>
            <person name="Hugenholtz P."/>
            <person name="Polz M.F."/>
            <person name="Zhang T."/>
        </authorList>
    </citation>
    <scope>NUCLEOTIDE SEQUENCE</scope>
    <source>
        <strain evidence="4">HKST-UBA02</strain>
    </source>
</reference>
<dbReference type="InterPro" id="IPR003594">
    <property type="entry name" value="HATPase_dom"/>
</dbReference>
<proteinExistence type="predicted"/>
<dbReference type="PANTHER" id="PTHR43065:SF51">
    <property type="entry name" value="HISTIDINE KINASE"/>
    <property type="match status" value="1"/>
</dbReference>
<dbReference type="InterPro" id="IPR036890">
    <property type="entry name" value="HATPase_C_sf"/>
</dbReference>
<evidence type="ECO:0000256" key="1">
    <source>
        <dbReference type="ARBA" id="ARBA00000085"/>
    </source>
</evidence>
<comment type="caution">
    <text evidence="4">The sequence shown here is derived from an EMBL/GenBank/DDBJ whole genome shotgun (WGS) entry which is preliminary data.</text>
</comment>
<evidence type="ECO:0000259" key="3">
    <source>
        <dbReference type="PROSITE" id="PS50109"/>
    </source>
</evidence>
<gene>
    <name evidence="4" type="ORF">KDA27_21550</name>
</gene>
<dbReference type="AlphaFoldDB" id="A0A956NGH2"/>
<reference evidence="4" key="1">
    <citation type="submission" date="2020-04" db="EMBL/GenBank/DDBJ databases">
        <authorList>
            <person name="Zhang T."/>
        </authorList>
    </citation>
    <scope>NUCLEOTIDE SEQUENCE</scope>
    <source>
        <strain evidence="4">HKST-UBA02</strain>
    </source>
</reference>